<proteinExistence type="predicted"/>
<feature type="transmembrane region" description="Helical" evidence="1">
    <location>
        <begin position="48"/>
        <end position="70"/>
    </location>
</feature>
<dbReference type="EMBL" id="HBER01018688">
    <property type="protein sequence ID" value="CAD8534174.1"/>
    <property type="molecule type" value="Transcribed_RNA"/>
</dbReference>
<evidence type="ECO:0000313" key="2">
    <source>
        <dbReference type="EMBL" id="CAD8534174.1"/>
    </source>
</evidence>
<keyword evidence="1" id="KW-0472">Membrane</keyword>
<reference evidence="2" key="1">
    <citation type="submission" date="2021-01" db="EMBL/GenBank/DDBJ databases">
        <authorList>
            <person name="Corre E."/>
            <person name="Pelletier E."/>
            <person name="Niang G."/>
            <person name="Scheremetjew M."/>
            <person name="Finn R."/>
            <person name="Kale V."/>
            <person name="Holt S."/>
            <person name="Cochrane G."/>
            <person name="Meng A."/>
            <person name="Brown T."/>
            <person name="Cohen L."/>
        </authorList>
    </citation>
    <scope>NUCLEOTIDE SEQUENCE</scope>
    <source>
        <strain evidence="2">RCC1130</strain>
    </source>
</reference>
<sequence length="118" mass="12902">MVVVSLLALTAGFGVGSWWLWVTFHKMQEDQRYGLDDGFTSMADWARVGFYATVSVGAVYVLLLLLLLRLREALSRAVQRGRCSLLLPPRPPGAGLPPPARSALVSSLAERALSPHVR</sequence>
<protein>
    <submittedName>
        <fullName evidence="2">Uncharacterized protein</fullName>
    </submittedName>
</protein>
<gene>
    <name evidence="2" type="ORF">CLEP1334_LOCUS9429</name>
</gene>
<evidence type="ECO:0000256" key="1">
    <source>
        <dbReference type="SAM" id="Phobius"/>
    </source>
</evidence>
<name>A0A7S0IWZ5_9EUKA</name>
<organism evidence="2">
    <name type="scientific">Calcidiscus leptoporus</name>
    <dbReference type="NCBI Taxonomy" id="127549"/>
    <lineage>
        <taxon>Eukaryota</taxon>
        <taxon>Haptista</taxon>
        <taxon>Haptophyta</taxon>
        <taxon>Prymnesiophyceae</taxon>
        <taxon>Coccolithales</taxon>
        <taxon>Calcidiscaceae</taxon>
        <taxon>Calcidiscus</taxon>
    </lineage>
</organism>
<keyword evidence="1" id="KW-1133">Transmembrane helix</keyword>
<keyword evidence="1" id="KW-0812">Transmembrane</keyword>
<accession>A0A7S0IWZ5</accession>
<dbReference type="AlphaFoldDB" id="A0A7S0IWZ5"/>